<dbReference type="PANTHER" id="PTHR44858">
    <property type="entry name" value="TETRATRICOPEPTIDE REPEAT PROTEIN 6"/>
    <property type="match status" value="1"/>
</dbReference>
<dbReference type="STRING" id="626523.GCWU000342_01410"/>
<dbReference type="PANTHER" id="PTHR44858:SF1">
    <property type="entry name" value="UDP-N-ACETYLGLUCOSAMINE--PEPTIDE N-ACETYLGLUCOSAMINYLTRANSFERASE SPINDLY-RELATED"/>
    <property type="match status" value="1"/>
</dbReference>
<dbReference type="HOGENOM" id="CLU_051000_0_0_9"/>
<dbReference type="InterPro" id="IPR011990">
    <property type="entry name" value="TPR-like_helical_dom_sf"/>
</dbReference>
<dbReference type="Gene3D" id="1.25.40.10">
    <property type="entry name" value="Tetratricopeptide repeat domain"/>
    <property type="match status" value="2"/>
</dbReference>
<gene>
    <name evidence="5" type="ORF">GCWU000342_01410</name>
</gene>
<keyword evidence="4" id="KW-0732">Signal</keyword>
<dbReference type="PROSITE" id="PS51257">
    <property type="entry name" value="PROKAR_LIPOPROTEIN"/>
    <property type="match status" value="1"/>
</dbReference>
<dbReference type="EMBL" id="ACIP02000002">
    <property type="protein sequence ID" value="EEP28600.1"/>
    <property type="molecule type" value="Genomic_DNA"/>
</dbReference>
<reference evidence="5" key="1">
    <citation type="submission" date="2009-04" db="EMBL/GenBank/DDBJ databases">
        <authorList>
            <person name="Weinstock G."/>
            <person name="Sodergren E."/>
            <person name="Clifton S."/>
            <person name="Fulton L."/>
            <person name="Fulton B."/>
            <person name="Courtney L."/>
            <person name="Fronick C."/>
            <person name="Harrison M."/>
            <person name="Strong C."/>
            <person name="Farmer C."/>
            <person name="Delahaunty K."/>
            <person name="Markovic C."/>
            <person name="Hall O."/>
            <person name="Minx P."/>
            <person name="Tomlinson C."/>
            <person name="Mitreva M."/>
            <person name="Nelson J."/>
            <person name="Hou S."/>
            <person name="Wollam A."/>
            <person name="Pepin K.H."/>
            <person name="Johnson M."/>
            <person name="Bhonagiri V."/>
            <person name="Nash W.E."/>
            <person name="Warren W."/>
            <person name="Chinwalla A."/>
            <person name="Mardis E.R."/>
            <person name="Wilson R.K."/>
        </authorList>
    </citation>
    <scope>NUCLEOTIDE SEQUENCE [LARGE SCALE GENOMIC DNA]</scope>
    <source>
        <strain evidence="5">DSM 14600</strain>
    </source>
</reference>
<accession>C4GBV7</accession>
<dbReference type="eggNOG" id="COG0457">
    <property type="taxonomic scope" value="Bacteria"/>
</dbReference>
<dbReference type="SMART" id="SM00028">
    <property type="entry name" value="TPR"/>
    <property type="match status" value="3"/>
</dbReference>
<dbReference type="InterPro" id="IPR050498">
    <property type="entry name" value="Ycf3"/>
</dbReference>
<dbReference type="Proteomes" id="UP000003494">
    <property type="component" value="Unassembled WGS sequence"/>
</dbReference>
<organism evidence="5 6">
    <name type="scientific">Shuttleworthella satelles DSM 14600</name>
    <dbReference type="NCBI Taxonomy" id="626523"/>
    <lineage>
        <taxon>Bacteria</taxon>
        <taxon>Bacillati</taxon>
        <taxon>Bacillota</taxon>
        <taxon>Clostridia</taxon>
        <taxon>Lachnospirales</taxon>
        <taxon>Lachnospiraceae</taxon>
        <taxon>Shuttleworthella</taxon>
    </lineage>
</organism>
<evidence type="ECO:0000256" key="4">
    <source>
        <dbReference type="SAM" id="SignalP"/>
    </source>
</evidence>
<dbReference type="AlphaFoldDB" id="C4GBV7"/>
<name>C4GBV7_9FIRM</name>
<sequence>MQKKKMRILSAVLLLAVFMVVTACSSNQSQEAKEDRTEGIRAMAQGSYGKAQDLFEQALEKSSDPKTSSGLDNYYYKAIAQFNSGDEDGAIATYSELIKADAKNADAYFLRGNVYLSKQDAGSAETDFGQALQIDPNDLSRRICIYESYRKYGQEEKGKDQLQYVLDHEGEDYLNGAKAKDYLGQTDAAVSDYQAAVRAGKNEAYRPLIALLDRQQKREEADTALEEYKQKKLSGEDYHNIVGIQLDRAAYEDARSDVDRALELKGLKEGEKRKLLADQVACLEHLRQYDEAKTRAEAYLKLYPTDGQMIRELKLIEYAQKPVQE</sequence>
<evidence type="ECO:0000256" key="1">
    <source>
        <dbReference type="ARBA" id="ARBA00022737"/>
    </source>
</evidence>
<evidence type="ECO:0000256" key="2">
    <source>
        <dbReference type="ARBA" id="ARBA00022803"/>
    </source>
</evidence>
<dbReference type="Pfam" id="PF13432">
    <property type="entry name" value="TPR_16"/>
    <property type="match status" value="1"/>
</dbReference>
<feature type="signal peptide" evidence="4">
    <location>
        <begin position="1"/>
        <end position="23"/>
    </location>
</feature>
<evidence type="ECO:0000313" key="5">
    <source>
        <dbReference type="EMBL" id="EEP28600.1"/>
    </source>
</evidence>
<dbReference type="PROSITE" id="PS50005">
    <property type="entry name" value="TPR"/>
    <property type="match status" value="1"/>
</dbReference>
<protein>
    <submittedName>
        <fullName evidence="5">Tetratricopeptide repeat protein</fullName>
    </submittedName>
</protein>
<keyword evidence="2 3" id="KW-0802">TPR repeat</keyword>
<evidence type="ECO:0000313" key="6">
    <source>
        <dbReference type="Proteomes" id="UP000003494"/>
    </source>
</evidence>
<comment type="caution">
    <text evidence="5">The sequence shown here is derived from an EMBL/GenBank/DDBJ whole genome shotgun (WGS) entry which is preliminary data.</text>
</comment>
<keyword evidence="6" id="KW-1185">Reference proteome</keyword>
<keyword evidence="1" id="KW-0677">Repeat</keyword>
<dbReference type="SUPFAM" id="SSF48452">
    <property type="entry name" value="TPR-like"/>
    <property type="match status" value="2"/>
</dbReference>
<evidence type="ECO:0000256" key="3">
    <source>
        <dbReference type="PROSITE-ProRule" id="PRU00339"/>
    </source>
</evidence>
<feature type="repeat" description="TPR" evidence="3">
    <location>
        <begin position="105"/>
        <end position="138"/>
    </location>
</feature>
<proteinExistence type="predicted"/>
<feature type="chain" id="PRO_5038572768" evidence="4">
    <location>
        <begin position="24"/>
        <end position="325"/>
    </location>
</feature>
<dbReference type="InterPro" id="IPR019734">
    <property type="entry name" value="TPR_rpt"/>
</dbReference>
<dbReference type="RefSeq" id="WP_006906413.1">
    <property type="nucleotide sequence ID" value="NZ_GG665866.1"/>
</dbReference>